<comment type="caution">
    <text evidence="2">The sequence shown here is derived from an EMBL/GenBank/DDBJ whole genome shotgun (WGS) entry which is preliminary data.</text>
</comment>
<dbReference type="InterPro" id="IPR010982">
    <property type="entry name" value="Lambda_DNA-bd_dom_sf"/>
</dbReference>
<dbReference type="Proteomes" id="UP000675880">
    <property type="component" value="Unassembled WGS sequence"/>
</dbReference>
<evidence type="ECO:0000313" key="2">
    <source>
        <dbReference type="EMBL" id="CAE6730212.1"/>
    </source>
</evidence>
<dbReference type="InterPro" id="IPR001387">
    <property type="entry name" value="Cro/C1-type_HTH"/>
</dbReference>
<dbReference type="RefSeq" id="WP_213041673.1">
    <property type="nucleotide sequence ID" value="NZ_CAJNBJ010000002.1"/>
</dbReference>
<reference evidence="2 3" key="1">
    <citation type="submission" date="2021-02" db="EMBL/GenBank/DDBJ databases">
        <authorList>
            <person name="Han P."/>
        </authorList>
    </citation>
    <scope>NUCLEOTIDE SEQUENCE [LARGE SCALE GENOMIC DNA]</scope>
    <source>
        <strain evidence="2">Candidatus Nitrospira sp. ZN2</strain>
    </source>
</reference>
<sequence length="351" mass="40038">MLGTVLHEVGSTVPEGDDDVGEGALMEIARYFDVVKERYGLSSDYALAKKLGIAQPEANLMRRGLKIPKPELCIKIAKLLDRNPVELLLIAQKDKAPKQAKEYWTLALTAVDVMLHVPKHPRYLPKKVEAIGRELKQLEAQTLTYEGAAANAEAVRLMETAERSVDAMMERWNIWKKGEALYPNYLLANQAAARRHVRIRRLLILTQSQMKDEATVADAIQVMDDQRRAGIKIFYAFREALVHSPTFQRLEEDFRKYGAAEDMNTAMFDREVLIFSQTYGTVPLGMVGTPTPITMINRLQISWKPEMIRELDPAPLFDMTRYVFDYQGPGPFHEQLAYFKRSIRELPIRAV</sequence>
<protein>
    <recommendedName>
        <fullName evidence="1">HTH cro/C1-type domain-containing protein</fullName>
    </recommendedName>
</protein>
<keyword evidence="3" id="KW-1185">Reference proteome</keyword>
<dbReference type="CDD" id="cd00093">
    <property type="entry name" value="HTH_XRE"/>
    <property type="match status" value="1"/>
</dbReference>
<dbReference type="EMBL" id="CAJNBJ010000002">
    <property type="protein sequence ID" value="CAE6730212.1"/>
    <property type="molecule type" value="Genomic_DNA"/>
</dbReference>
<dbReference type="SUPFAM" id="SSF47413">
    <property type="entry name" value="lambda repressor-like DNA-binding domains"/>
    <property type="match status" value="1"/>
</dbReference>
<name>A0ABM8R388_9BACT</name>
<evidence type="ECO:0000313" key="3">
    <source>
        <dbReference type="Proteomes" id="UP000675880"/>
    </source>
</evidence>
<proteinExistence type="predicted"/>
<feature type="domain" description="HTH cro/C1-type" evidence="1">
    <location>
        <begin position="46"/>
        <end position="87"/>
    </location>
</feature>
<gene>
    <name evidence="2" type="ORF">NSPZN2_100324</name>
</gene>
<evidence type="ECO:0000259" key="1">
    <source>
        <dbReference type="PROSITE" id="PS50943"/>
    </source>
</evidence>
<organism evidence="2 3">
    <name type="scientific">Nitrospira defluvii</name>
    <dbReference type="NCBI Taxonomy" id="330214"/>
    <lineage>
        <taxon>Bacteria</taxon>
        <taxon>Pseudomonadati</taxon>
        <taxon>Nitrospirota</taxon>
        <taxon>Nitrospiria</taxon>
        <taxon>Nitrospirales</taxon>
        <taxon>Nitrospiraceae</taxon>
        <taxon>Nitrospira</taxon>
    </lineage>
</organism>
<dbReference type="PROSITE" id="PS50943">
    <property type="entry name" value="HTH_CROC1"/>
    <property type="match status" value="1"/>
</dbReference>
<accession>A0ABM8R388</accession>